<protein>
    <recommendedName>
        <fullName evidence="3">Zn(2)-C6 fungal-type domain-containing protein</fullName>
    </recommendedName>
</protein>
<dbReference type="CDD" id="cd00067">
    <property type="entry name" value="GAL4"/>
    <property type="match status" value="1"/>
</dbReference>
<dbReference type="Proteomes" id="UP001152533">
    <property type="component" value="Unassembled WGS sequence"/>
</dbReference>
<keyword evidence="1" id="KW-0539">Nucleus</keyword>
<name>A0A9W4RHQ2_9PEZI</name>
<dbReference type="InterPro" id="IPR001138">
    <property type="entry name" value="Zn2Cys6_DnaBD"/>
</dbReference>
<organism evidence="4 5">
    <name type="scientific">Colletotrichum noveboracense</name>
    <dbReference type="NCBI Taxonomy" id="2664923"/>
    <lineage>
        <taxon>Eukaryota</taxon>
        <taxon>Fungi</taxon>
        <taxon>Dikarya</taxon>
        <taxon>Ascomycota</taxon>
        <taxon>Pezizomycotina</taxon>
        <taxon>Sordariomycetes</taxon>
        <taxon>Hypocreomycetidae</taxon>
        <taxon>Glomerellales</taxon>
        <taxon>Glomerellaceae</taxon>
        <taxon>Colletotrichum</taxon>
        <taxon>Colletotrichum gloeosporioides species complex</taxon>
    </lineage>
</organism>
<keyword evidence="5" id="KW-1185">Reference proteome</keyword>
<evidence type="ECO:0000313" key="4">
    <source>
        <dbReference type="EMBL" id="CAI0641092.1"/>
    </source>
</evidence>
<dbReference type="AlphaFoldDB" id="A0A9W4RHQ2"/>
<dbReference type="InterPro" id="IPR036864">
    <property type="entry name" value="Zn2-C6_fun-type_DNA-bd_sf"/>
</dbReference>
<dbReference type="SMART" id="SM00066">
    <property type="entry name" value="GAL4"/>
    <property type="match status" value="1"/>
</dbReference>
<feature type="domain" description="Zn(2)-C6 fungal-type" evidence="3">
    <location>
        <begin position="58"/>
        <end position="88"/>
    </location>
</feature>
<dbReference type="GO" id="GO:0008270">
    <property type="term" value="F:zinc ion binding"/>
    <property type="evidence" value="ECO:0007669"/>
    <property type="project" value="InterPro"/>
</dbReference>
<feature type="coiled-coil region" evidence="2">
    <location>
        <begin position="97"/>
        <end position="124"/>
    </location>
</feature>
<evidence type="ECO:0000313" key="5">
    <source>
        <dbReference type="Proteomes" id="UP001152533"/>
    </source>
</evidence>
<accession>A0A9W4RHQ2</accession>
<evidence type="ECO:0000256" key="1">
    <source>
        <dbReference type="ARBA" id="ARBA00023242"/>
    </source>
</evidence>
<reference evidence="4" key="1">
    <citation type="submission" date="2022-08" db="EMBL/GenBank/DDBJ databases">
        <authorList>
            <person name="Giroux E."/>
            <person name="Giroux E."/>
        </authorList>
    </citation>
    <scope>NUCLEOTIDE SEQUENCE</scope>
    <source>
        <strain evidence="4">H1091258</strain>
    </source>
</reference>
<sequence>MNAKDTGEATAVATPERQPAIPAINYRHIMPAASVTRLPAPLGPERALRPARQPVLAACLQCRRRKVKCTGTRPTCFRCSVQEKGCSWDTEPDTTRVESLRRRYENLENENEDMRQLLKYLCVRPEPEAREIFNRLRSTGDALRVLELVRMGDILLGTHVEGSHDDAEQFKTAN</sequence>
<comment type="caution">
    <text evidence="4">The sequence shown here is derived from an EMBL/GenBank/DDBJ whole genome shotgun (WGS) entry which is preliminary data.</text>
</comment>
<dbReference type="PROSITE" id="PS50048">
    <property type="entry name" value="ZN2_CY6_FUNGAL_2"/>
    <property type="match status" value="1"/>
</dbReference>
<dbReference type="GO" id="GO:0000981">
    <property type="term" value="F:DNA-binding transcription factor activity, RNA polymerase II-specific"/>
    <property type="evidence" value="ECO:0007669"/>
    <property type="project" value="InterPro"/>
</dbReference>
<dbReference type="PANTHER" id="PTHR47256">
    <property type="entry name" value="ZN(II)2CYS6 TRANSCRIPTION FACTOR (EUROFUNG)-RELATED"/>
    <property type="match status" value="1"/>
</dbReference>
<dbReference type="SUPFAM" id="SSF57701">
    <property type="entry name" value="Zn2/Cys6 DNA-binding domain"/>
    <property type="match status" value="1"/>
</dbReference>
<dbReference type="PROSITE" id="PS00463">
    <property type="entry name" value="ZN2_CY6_FUNGAL_1"/>
    <property type="match status" value="1"/>
</dbReference>
<evidence type="ECO:0000256" key="2">
    <source>
        <dbReference type="SAM" id="Coils"/>
    </source>
</evidence>
<dbReference type="InterPro" id="IPR053187">
    <property type="entry name" value="Notoamide_regulator"/>
</dbReference>
<evidence type="ECO:0000259" key="3">
    <source>
        <dbReference type="PROSITE" id="PS50048"/>
    </source>
</evidence>
<dbReference type="PANTHER" id="PTHR47256:SF1">
    <property type="entry name" value="ZN(II)2CYS6 TRANSCRIPTION FACTOR (EUROFUNG)"/>
    <property type="match status" value="1"/>
</dbReference>
<dbReference type="EMBL" id="CAMGZC010000003">
    <property type="protein sequence ID" value="CAI0641092.1"/>
    <property type="molecule type" value="Genomic_DNA"/>
</dbReference>
<dbReference type="Pfam" id="PF00172">
    <property type="entry name" value="Zn_clus"/>
    <property type="match status" value="1"/>
</dbReference>
<proteinExistence type="predicted"/>
<gene>
    <name evidence="4" type="ORF">CGXH109_LOCUS799</name>
</gene>
<keyword evidence="2" id="KW-0175">Coiled coil</keyword>
<dbReference type="Gene3D" id="4.10.240.10">
    <property type="entry name" value="Zn(2)-C6 fungal-type DNA-binding domain"/>
    <property type="match status" value="1"/>
</dbReference>